<organism evidence="1 2">
    <name type="scientific">Citrobacter braakii</name>
    <dbReference type="NCBI Taxonomy" id="57706"/>
    <lineage>
        <taxon>Bacteria</taxon>
        <taxon>Pseudomonadati</taxon>
        <taxon>Pseudomonadota</taxon>
        <taxon>Gammaproteobacteria</taxon>
        <taxon>Enterobacterales</taxon>
        <taxon>Enterobacteriaceae</taxon>
        <taxon>Citrobacter</taxon>
        <taxon>Citrobacter freundii complex</taxon>
    </lineage>
</organism>
<accession>A0AAD1L0T3</accession>
<dbReference type="AlphaFoldDB" id="A0AAD1L0T3"/>
<reference evidence="1" key="1">
    <citation type="submission" date="2022-07" db="EMBL/GenBank/DDBJ databases">
        <title>Complete genome sequence of carbapenem-resistant Citrobacter spp. in Japan.</title>
        <authorList>
            <person name="Maehana S."/>
            <person name="Suzuki M."/>
            <person name="Kitasato H."/>
        </authorList>
    </citation>
    <scope>NUCLEOTIDE SEQUENCE</scope>
    <source>
        <strain evidence="1">KAM621</strain>
    </source>
</reference>
<proteinExistence type="predicted"/>
<gene>
    <name evidence="1" type="ORF">KAM621c_17490</name>
</gene>
<evidence type="ECO:0000313" key="1">
    <source>
        <dbReference type="EMBL" id="BDN96644.1"/>
    </source>
</evidence>
<protein>
    <submittedName>
        <fullName evidence="1">Uncharacterized protein</fullName>
    </submittedName>
</protein>
<name>A0AAD1L0T3_CITBR</name>
<dbReference type="Proteomes" id="UP001058317">
    <property type="component" value="Chromosome"/>
</dbReference>
<dbReference type="EMBL" id="AP026382">
    <property type="protein sequence ID" value="BDN96644.1"/>
    <property type="molecule type" value="Genomic_DNA"/>
</dbReference>
<sequence>MYVTIIKGQRNSALLTCNVKMKIKNAEANSIYLFASMQISTKPVQKKAKLKLKKNTANQ</sequence>
<evidence type="ECO:0000313" key="2">
    <source>
        <dbReference type="Proteomes" id="UP001058317"/>
    </source>
</evidence>